<evidence type="ECO:0000256" key="1">
    <source>
        <dbReference type="SAM" id="Phobius"/>
    </source>
</evidence>
<dbReference type="OrthoDB" id="5850584at2759"/>
<evidence type="ECO:0000313" key="3">
    <source>
        <dbReference type="EMBL" id="VDK81276.1"/>
    </source>
</evidence>
<evidence type="ECO:0000259" key="2">
    <source>
        <dbReference type="Pfam" id="PF19424"/>
    </source>
</evidence>
<dbReference type="PANTHER" id="PTHR31781">
    <property type="entry name" value="UNC80"/>
    <property type="match status" value="1"/>
</dbReference>
<organism evidence="5">
    <name type="scientific">Gongylonema pulchrum</name>
    <dbReference type="NCBI Taxonomy" id="637853"/>
    <lineage>
        <taxon>Eukaryota</taxon>
        <taxon>Metazoa</taxon>
        <taxon>Ecdysozoa</taxon>
        <taxon>Nematoda</taxon>
        <taxon>Chromadorea</taxon>
        <taxon>Rhabditida</taxon>
        <taxon>Spirurina</taxon>
        <taxon>Spiruromorpha</taxon>
        <taxon>Spiruroidea</taxon>
        <taxon>Gongylonematidae</taxon>
        <taxon>Gongylonema</taxon>
    </lineage>
</organism>
<dbReference type="InterPro" id="IPR045852">
    <property type="entry name" value="UNC80_central"/>
</dbReference>
<sequence>MDIANSFNLTCTHERFCHPWCFERVYRQCYHLTEALRKVYGEDLPSVGRLDKRKVIIDAWISRQENFKKSSQRLSSLLPPRRESATVRPGAMLDKPPMALRSLLIEKLGEMEENKDSRARKASILVFFALRHFVIYPFCAFFCTYAMQKRRDGKSQFF</sequence>
<dbReference type="PANTHER" id="PTHR31781:SF1">
    <property type="entry name" value="PROTEIN UNC-80 HOMOLOG"/>
    <property type="match status" value="1"/>
</dbReference>
<proteinExistence type="predicted"/>
<keyword evidence="1" id="KW-0812">Transmembrane</keyword>
<name>A0A183DMW7_9BILA</name>
<dbReference type="GO" id="GO:0005261">
    <property type="term" value="F:monoatomic cation channel activity"/>
    <property type="evidence" value="ECO:0007669"/>
    <property type="project" value="TreeGrafter"/>
</dbReference>
<dbReference type="EMBL" id="UYRT01036035">
    <property type="protein sequence ID" value="VDK81276.1"/>
    <property type="molecule type" value="Genomic_DNA"/>
</dbReference>
<accession>A0A183DMW7</accession>
<keyword evidence="4" id="KW-1185">Reference proteome</keyword>
<evidence type="ECO:0000313" key="5">
    <source>
        <dbReference type="WBParaSite" id="GPUH_0001007001-mRNA-1"/>
    </source>
</evidence>
<reference evidence="5" key="1">
    <citation type="submission" date="2016-06" db="UniProtKB">
        <authorList>
            <consortium name="WormBaseParasite"/>
        </authorList>
    </citation>
    <scope>IDENTIFICATION</scope>
</reference>
<keyword evidence="1" id="KW-1133">Transmembrane helix</keyword>
<dbReference type="GO" id="GO:0055080">
    <property type="term" value="P:monoatomic cation homeostasis"/>
    <property type="evidence" value="ECO:0007669"/>
    <property type="project" value="TreeGrafter"/>
</dbReference>
<dbReference type="WBParaSite" id="GPUH_0001007001-mRNA-1">
    <property type="protein sequence ID" value="GPUH_0001007001-mRNA-1"/>
    <property type="gene ID" value="GPUH_0001007001"/>
</dbReference>
<dbReference type="Pfam" id="PF19424">
    <property type="entry name" value="UNC80"/>
    <property type="match status" value="1"/>
</dbReference>
<dbReference type="Proteomes" id="UP000271098">
    <property type="component" value="Unassembled WGS sequence"/>
</dbReference>
<dbReference type="AlphaFoldDB" id="A0A183DMW7"/>
<evidence type="ECO:0000313" key="4">
    <source>
        <dbReference type="Proteomes" id="UP000271098"/>
    </source>
</evidence>
<protein>
    <submittedName>
        <fullName evidence="5">UNC80 domain-containing protein</fullName>
    </submittedName>
</protein>
<feature type="transmembrane region" description="Helical" evidence="1">
    <location>
        <begin position="124"/>
        <end position="147"/>
    </location>
</feature>
<feature type="domain" description="Protein UNC80 central region" evidence="2">
    <location>
        <begin position="3"/>
        <end position="79"/>
    </location>
</feature>
<dbReference type="GO" id="GO:0034703">
    <property type="term" value="C:cation channel complex"/>
    <property type="evidence" value="ECO:0007669"/>
    <property type="project" value="TreeGrafter"/>
</dbReference>
<gene>
    <name evidence="3" type="ORF">GPUH_LOCUS10052</name>
</gene>
<keyword evidence="1" id="KW-0472">Membrane</keyword>
<reference evidence="3 4" key="2">
    <citation type="submission" date="2018-11" db="EMBL/GenBank/DDBJ databases">
        <authorList>
            <consortium name="Pathogen Informatics"/>
        </authorList>
    </citation>
    <scope>NUCLEOTIDE SEQUENCE [LARGE SCALE GENOMIC DNA]</scope>
</reference>
<dbReference type="GO" id="GO:0030424">
    <property type="term" value="C:axon"/>
    <property type="evidence" value="ECO:0007669"/>
    <property type="project" value="TreeGrafter"/>
</dbReference>